<dbReference type="GO" id="GO:0046872">
    <property type="term" value="F:metal ion binding"/>
    <property type="evidence" value="ECO:0007669"/>
    <property type="project" value="UniProtKB-KW"/>
</dbReference>
<dbReference type="PRINTS" id="PR00368">
    <property type="entry name" value="FADPNR"/>
</dbReference>
<dbReference type="InterPro" id="IPR017900">
    <property type="entry name" value="4Fe4S_Fe_S_CS"/>
</dbReference>
<evidence type="ECO:0000256" key="4">
    <source>
        <dbReference type="ARBA" id="ARBA00022982"/>
    </source>
</evidence>
<dbReference type="SUPFAM" id="SSF54862">
    <property type="entry name" value="4Fe-4S ferredoxins"/>
    <property type="match status" value="1"/>
</dbReference>
<dbReference type="EMBL" id="JACXWD010000023">
    <property type="protein sequence ID" value="MBD3868120.1"/>
    <property type="molecule type" value="Genomic_DNA"/>
</dbReference>
<reference evidence="9 10" key="1">
    <citation type="submission" date="2020-08" db="EMBL/GenBank/DDBJ databases">
        <title>Acidobacteriota in marine sediments use diverse sulfur dissimilation pathways.</title>
        <authorList>
            <person name="Wasmund K."/>
        </authorList>
    </citation>
    <scope>NUCLEOTIDE SEQUENCE [LARGE SCALE GENOMIC DNA]</scope>
    <source>
        <strain evidence="9">MAG AM4</strain>
    </source>
</reference>
<dbReference type="PANTHER" id="PTHR30176:SF3">
    <property type="entry name" value="FERREDOXIN-TYPE PROTEIN NAPH"/>
    <property type="match status" value="1"/>
</dbReference>
<keyword evidence="1" id="KW-0813">Transport</keyword>
<dbReference type="InterPro" id="IPR036188">
    <property type="entry name" value="FAD/NAD-bd_sf"/>
</dbReference>
<dbReference type="Pfam" id="PF12801">
    <property type="entry name" value="Fer4_5"/>
    <property type="match status" value="2"/>
</dbReference>
<feature type="domain" description="4Fe-4S ferredoxin-type" evidence="8">
    <location>
        <begin position="756"/>
        <end position="784"/>
    </location>
</feature>
<feature type="transmembrane region" description="Helical" evidence="7">
    <location>
        <begin position="569"/>
        <end position="588"/>
    </location>
</feature>
<dbReference type="Gene3D" id="3.30.70.20">
    <property type="match status" value="1"/>
</dbReference>
<gene>
    <name evidence="9" type="ORF">IFK94_08340</name>
</gene>
<sequence length="806" mass="88523">MAFPVPALLLKYTRWLHTRWPAGTLETLPEVAPDGRTNIPGLYVTGDLTGIPLLKFSAHTGARAVQAITDDPAFSAARTGKAEGVKDLVVVGGGVSGMAAALMARKQGLDFTVFEAKRRFQTIADFPRGKPIYTYPQAMTPDGELQFRHHVKEPLLEDMERQTREIDVTEGRVNSIRRAGGLLHLELDGGVTVQALRVIVAIGRSGNFRKLGAPGEELDKVHNRLHDPKDFDRRNVLVVGGGDSALETAIALTSCGAHVTLSYRKTAFSRPKPENIDKLNRLAADPSDEVDVEEPSSERVSVATGPYLGKASGVGSLRLEMGSSVKEVRPDTAVLSRQGERDTEIPNDTVFAMLGREAPLDFFRRIGVNLRGETRGLGWIPVIGFFLAVFLLYDWKSDGFICQWLTGLKDSGVFPNNVPDLIGGLGGWWKEQVADRATLLGTLAVSMKGRSFYYTLLYTVCVGGFGIARIRRRRTPYVTVQTVTLFLVQLFPLFLLPELFLPWLGYNGLFDVGLGGALADSLFEKYIPHADYIAGVWPDWGHPRAYWRSYGFILAWPLSVYNVFTSKPILGWLIISFVQTFVIIPLIVMRWGKGAYCGWICSCGGLAETMGDTLREKMPHGPRWNRLNMVGQAILALAFALLAIRVLGWAFPGSWMNSGFGLLLDGKNQAGVTVNPLSWKWAVDIFIAGVLGVGLYVKASGRVWCRFACPLAALMHIYARFGRFRIFADKKKCISCNVCTSVCHQGIDVMNFANKGLPMADPQCVRCSACVQSCPTGVLTFGRVDRDGNIAATDRLAASLVQIEEP</sequence>
<dbReference type="PRINTS" id="PR00469">
    <property type="entry name" value="PNDRDTASEII"/>
</dbReference>
<dbReference type="PANTHER" id="PTHR30176">
    <property type="entry name" value="FERREDOXIN-TYPE PROTEIN NAPH"/>
    <property type="match status" value="1"/>
</dbReference>
<keyword evidence="3" id="KW-0479">Metal-binding</keyword>
<feature type="transmembrane region" description="Helical" evidence="7">
    <location>
        <begin position="452"/>
        <end position="470"/>
    </location>
</feature>
<accession>A0A8J6Y6I3</accession>
<organism evidence="9 10">
    <name type="scientific">Candidatus Polarisedimenticola svalbardensis</name>
    <dbReference type="NCBI Taxonomy" id="2886004"/>
    <lineage>
        <taxon>Bacteria</taxon>
        <taxon>Pseudomonadati</taxon>
        <taxon>Acidobacteriota</taxon>
        <taxon>Candidatus Polarisedimenticolia</taxon>
        <taxon>Candidatus Polarisedimenticolales</taxon>
        <taxon>Candidatus Polarisedimenticolaceae</taxon>
        <taxon>Candidatus Polarisedimenticola</taxon>
    </lineage>
</organism>
<protein>
    <submittedName>
        <fullName evidence="9">NAD(P)-binding domain-containing protein</fullName>
    </submittedName>
</protein>
<dbReference type="PROSITE" id="PS51379">
    <property type="entry name" value="4FE4S_FER_2"/>
    <property type="match status" value="2"/>
</dbReference>
<feature type="transmembrane region" description="Helical" evidence="7">
    <location>
        <begin position="477"/>
        <end position="496"/>
    </location>
</feature>
<keyword evidence="6" id="KW-0411">Iron-sulfur</keyword>
<evidence type="ECO:0000256" key="3">
    <source>
        <dbReference type="ARBA" id="ARBA00022723"/>
    </source>
</evidence>
<evidence type="ECO:0000256" key="1">
    <source>
        <dbReference type="ARBA" id="ARBA00022448"/>
    </source>
</evidence>
<dbReference type="InterPro" id="IPR051684">
    <property type="entry name" value="Electron_Trans/Redox"/>
</dbReference>
<keyword evidence="2" id="KW-0004">4Fe-4S</keyword>
<evidence type="ECO:0000256" key="6">
    <source>
        <dbReference type="ARBA" id="ARBA00023014"/>
    </source>
</evidence>
<name>A0A8J6Y6I3_9BACT</name>
<dbReference type="Pfam" id="PF13738">
    <property type="entry name" value="Pyr_redox_3"/>
    <property type="match status" value="1"/>
</dbReference>
<dbReference type="Pfam" id="PF13237">
    <property type="entry name" value="Fer4_10"/>
    <property type="match status" value="1"/>
</dbReference>
<dbReference type="Proteomes" id="UP000648239">
    <property type="component" value="Unassembled WGS sequence"/>
</dbReference>
<keyword evidence="4" id="KW-0249">Electron transport</keyword>
<evidence type="ECO:0000256" key="5">
    <source>
        <dbReference type="ARBA" id="ARBA00023004"/>
    </source>
</evidence>
<evidence type="ECO:0000259" key="8">
    <source>
        <dbReference type="PROSITE" id="PS51379"/>
    </source>
</evidence>
<dbReference type="Gene3D" id="3.50.50.60">
    <property type="entry name" value="FAD/NAD(P)-binding domain"/>
    <property type="match status" value="2"/>
</dbReference>
<feature type="transmembrane region" description="Helical" evidence="7">
    <location>
        <begin position="679"/>
        <end position="697"/>
    </location>
</feature>
<keyword evidence="7" id="KW-0472">Membrane</keyword>
<keyword evidence="7" id="KW-0812">Transmembrane</keyword>
<keyword evidence="5" id="KW-0408">Iron</keyword>
<dbReference type="InterPro" id="IPR017896">
    <property type="entry name" value="4Fe4S_Fe-S-bd"/>
</dbReference>
<dbReference type="GO" id="GO:0005886">
    <property type="term" value="C:plasma membrane"/>
    <property type="evidence" value="ECO:0007669"/>
    <property type="project" value="TreeGrafter"/>
</dbReference>
<evidence type="ECO:0000313" key="9">
    <source>
        <dbReference type="EMBL" id="MBD3868120.1"/>
    </source>
</evidence>
<dbReference type="AlphaFoldDB" id="A0A8J6Y6I3"/>
<proteinExistence type="predicted"/>
<comment type="caution">
    <text evidence="9">The sequence shown here is derived from an EMBL/GenBank/DDBJ whole genome shotgun (WGS) entry which is preliminary data.</text>
</comment>
<feature type="domain" description="4Fe-4S ferredoxin-type" evidence="8">
    <location>
        <begin position="724"/>
        <end position="755"/>
    </location>
</feature>
<evidence type="ECO:0000256" key="2">
    <source>
        <dbReference type="ARBA" id="ARBA00022485"/>
    </source>
</evidence>
<dbReference type="PROSITE" id="PS00198">
    <property type="entry name" value="4FE4S_FER_1"/>
    <property type="match status" value="1"/>
</dbReference>
<dbReference type="GO" id="GO:0051539">
    <property type="term" value="F:4 iron, 4 sulfur cluster binding"/>
    <property type="evidence" value="ECO:0007669"/>
    <property type="project" value="UniProtKB-KW"/>
</dbReference>
<keyword evidence="7" id="KW-1133">Transmembrane helix</keyword>
<evidence type="ECO:0000313" key="10">
    <source>
        <dbReference type="Proteomes" id="UP000648239"/>
    </source>
</evidence>
<feature type="transmembrane region" description="Helical" evidence="7">
    <location>
        <begin position="627"/>
        <end position="651"/>
    </location>
</feature>
<evidence type="ECO:0000256" key="7">
    <source>
        <dbReference type="SAM" id="Phobius"/>
    </source>
</evidence>
<dbReference type="SUPFAM" id="SSF51905">
    <property type="entry name" value="FAD/NAD(P)-binding domain"/>
    <property type="match status" value="2"/>
</dbReference>